<keyword evidence="1" id="KW-0812">Transmembrane</keyword>
<organism evidence="2 3">
    <name type="scientific">Rhodococcus chondri</name>
    <dbReference type="NCBI Taxonomy" id="3065941"/>
    <lineage>
        <taxon>Bacteria</taxon>
        <taxon>Bacillati</taxon>
        <taxon>Actinomycetota</taxon>
        <taxon>Actinomycetes</taxon>
        <taxon>Mycobacteriales</taxon>
        <taxon>Nocardiaceae</taxon>
        <taxon>Rhodococcus</taxon>
    </lineage>
</organism>
<dbReference type="Proteomes" id="UP001331936">
    <property type="component" value="Unassembled WGS sequence"/>
</dbReference>
<name>A0ABU7JXY8_9NOCA</name>
<keyword evidence="3" id="KW-1185">Reference proteome</keyword>
<feature type="transmembrane region" description="Helical" evidence="1">
    <location>
        <begin position="33"/>
        <end position="53"/>
    </location>
</feature>
<keyword evidence="1" id="KW-1133">Transmembrane helix</keyword>
<dbReference type="EMBL" id="JAUZMZ010000143">
    <property type="protein sequence ID" value="MEE2034394.1"/>
    <property type="molecule type" value="Genomic_DNA"/>
</dbReference>
<evidence type="ECO:0000256" key="1">
    <source>
        <dbReference type="SAM" id="Phobius"/>
    </source>
</evidence>
<reference evidence="2 3" key="1">
    <citation type="submission" date="2023-08" db="EMBL/GenBank/DDBJ databases">
        <authorList>
            <person name="Girao M."/>
            <person name="Carvalho M.F."/>
        </authorList>
    </citation>
    <scope>NUCLEOTIDE SEQUENCE [LARGE SCALE GENOMIC DNA]</scope>
    <source>
        <strain evidence="2 3">CC-R104</strain>
    </source>
</reference>
<feature type="transmembrane region" description="Helical" evidence="1">
    <location>
        <begin position="59"/>
        <end position="79"/>
    </location>
</feature>
<evidence type="ECO:0000313" key="2">
    <source>
        <dbReference type="EMBL" id="MEE2034394.1"/>
    </source>
</evidence>
<gene>
    <name evidence="2" type="ORF">Q8814_20115</name>
</gene>
<feature type="transmembrane region" description="Helical" evidence="1">
    <location>
        <begin position="130"/>
        <end position="151"/>
    </location>
</feature>
<comment type="caution">
    <text evidence="2">The sequence shown here is derived from an EMBL/GenBank/DDBJ whole genome shotgun (WGS) entry which is preliminary data.</text>
</comment>
<sequence>MTVFTKAARVVGDLDDDFYRDERQRDVWNEASAVGFQLCQWIGLTAAALLPWVAGRPGAWTALGLLIAWFVVSAVTMAYAGSRDVDLYTTTKLLRPRVVAAGLLYIAAAFGIFARLEWEGGGFDQDSATWAGRIVGAAVGLAPASVVLVWYRRRVRRRETQEDAREAKDL</sequence>
<accession>A0ABU7JXY8</accession>
<evidence type="ECO:0000313" key="3">
    <source>
        <dbReference type="Proteomes" id="UP001331936"/>
    </source>
</evidence>
<keyword evidence="1" id="KW-0472">Membrane</keyword>
<feature type="transmembrane region" description="Helical" evidence="1">
    <location>
        <begin position="99"/>
        <end position="118"/>
    </location>
</feature>
<proteinExistence type="predicted"/>
<dbReference type="RefSeq" id="WP_330153767.1">
    <property type="nucleotide sequence ID" value="NZ_JAUZMZ010000143.1"/>
</dbReference>
<protein>
    <submittedName>
        <fullName evidence="2">DUF2029 domain-containing protein</fullName>
    </submittedName>
</protein>